<dbReference type="InterPro" id="IPR037177">
    <property type="entry name" value="DLC_sf"/>
</dbReference>
<dbReference type="InterPro" id="IPR001372">
    <property type="entry name" value="Dynein_light_chain_typ-1/2"/>
</dbReference>
<feature type="compositionally biased region" description="Basic and acidic residues" evidence="1">
    <location>
        <begin position="109"/>
        <end position="132"/>
    </location>
</feature>
<dbReference type="Proteomes" id="UP001054252">
    <property type="component" value="Unassembled WGS sequence"/>
</dbReference>
<dbReference type="PANTHER" id="PTHR11886">
    <property type="entry name" value="DYNEIN LIGHT CHAIN"/>
    <property type="match status" value="1"/>
</dbReference>
<dbReference type="GO" id="GO:0007017">
    <property type="term" value="P:microtubule-based process"/>
    <property type="evidence" value="ECO:0007669"/>
    <property type="project" value="InterPro"/>
</dbReference>
<dbReference type="Gene3D" id="3.30.740.10">
    <property type="entry name" value="Protein Inhibitor Of Neuronal Nitric Oxide Synthase"/>
    <property type="match status" value="1"/>
</dbReference>
<protein>
    <recommendedName>
        <fullName evidence="4">Dynein light chain</fullName>
    </recommendedName>
</protein>
<organism evidence="2 3">
    <name type="scientific">Rubroshorea leprosula</name>
    <dbReference type="NCBI Taxonomy" id="152421"/>
    <lineage>
        <taxon>Eukaryota</taxon>
        <taxon>Viridiplantae</taxon>
        <taxon>Streptophyta</taxon>
        <taxon>Embryophyta</taxon>
        <taxon>Tracheophyta</taxon>
        <taxon>Spermatophyta</taxon>
        <taxon>Magnoliopsida</taxon>
        <taxon>eudicotyledons</taxon>
        <taxon>Gunneridae</taxon>
        <taxon>Pentapetalae</taxon>
        <taxon>rosids</taxon>
        <taxon>malvids</taxon>
        <taxon>Malvales</taxon>
        <taxon>Dipterocarpaceae</taxon>
        <taxon>Rubroshorea</taxon>
    </lineage>
</organism>
<comment type="caution">
    <text evidence="2">The sequence shown here is derived from an EMBL/GenBank/DDBJ whole genome shotgun (WGS) entry which is preliminary data.</text>
</comment>
<evidence type="ECO:0008006" key="4">
    <source>
        <dbReference type="Google" id="ProtNLM"/>
    </source>
</evidence>
<dbReference type="FunFam" id="3.30.740.10:FF:000003">
    <property type="entry name" value="Dynein light chain"/>
    <property type="match status" value="1"/>
</dbReference>
<feature type="compositionally biased region" description="Low complexity" evidence="1">
    <location>
        <begin position="12"/>
        <end position="34"/>
    </location>
</feature>
<dbReference type="AlphaFoldDB" id="A0AAV5JN34"/>
<evidence type="ECO:0000313" key="2">
    <source>
        <dbReference type="EMBL" id="GKV14166.1"/>
    </source>
</evidence>
<feature type="region of interest" description="Disordered" evidence="1">
    <location>
        <begin position="109"/>
        <end position="143"/>
    </location>
</feature>
<sequence length="290" mass="32239">MDPNFKRHPKHTTTSSSSSCSSSSATKPSRPTTKAPDPTLPSSKSLFMSGHFSRLNPNHKTRKPQNHTNQHNHPPPSKDIYLQAKAMTVSADAVSSVFSLINPKNPRYKTEKEALKESLRKSDADWDRKKSQQELATSKKKAQKDGVFDAKKVDLAVKSKQVEGQQEGHDVKRNSVALRRRSVGGLQVELADVIANCGVKIVSVDMPPYMQIHAVDCARKTHDSLEKFTSKTLALTLKKEFDGVYGPAWHCIVGTSFGSFVTHSVGGFLYFSMDHKLYILLFKTTVQRAE</sequence>
<proteinExistence type="predicted"/>
<name>A0AAV5JN34_9ROSI</name>
<evidence type="ECO:0000313" key="3">
    <source>
        <dbReference type="Proteomes" id="UP001054252"/>
    </source>
</evidence>
<dbReference type="SUPFAM" id="SSF54648">
    <property type="entry name" value="DLC"/>
    <property type="match status" value="1"/>
</dbReference>
<dbReference type="GO" id="GO:0005868">
    <property type="term" value="C:cytoplasmic dynein complex"/>
    <property type="evidence" value="ECO:0007669"/>
    <property type="project" value="TreeGrafter"/>
</dbReference>
<feature type="region of interest" description="Disordered" evidence="1">
    <location>
        <begin position="1"/>
        <end position="80"/>
    </location>
</feature>
<gene>
    <name evidence="2" type="ORF">SLEP1_g25077</name>
</gene>
<reference evidence="2 3" key="1">
    <citation type="journal article" date="2021" name="Commun. Biol.">
        <title>The genome of Shorea leprosula (Dipterocarpaceae) highlights the ecological relevance of drought in aseasonal tropical rainforests.</title>
        <authorList>
            <person name="Ng K.K.S."/>
            <person name="Kobayashi M.J."/>
            <person name="Fawcett J.A."/>
            <person name="Hatakeyama M."/>
            <person name="Paape T."/>
            <person name="Ng C.H."/>
            <person name="Ang C.C."/>
            <person name="Tnah L.H."/>
            <person name="Lee C.T."/>
            <person name="Nishiyama T."/>
            <person name="Sese J."/>
            <person name="O'Brien M.J."/>
            <person name="Copetti D."/>
            <person name="Mohd Noor M.I."/>
            <person name="Ong R.C."/>
            <person name="Putra M."/>
            <person name="Sireger I.Z."/>
            <person name="Indrioko S."/>
            <person name="Kosugi Y."/>
            <person name="Izuno A."/>
            <person name="Isagi Y."/>
            <person name="Lee S.L."/>
            <person name="Shimizu K.K."/>
        </authorList>
    </citation>
    <scope>NUCLEOTIDE SEQUENCE [LARGE SCALE GENOMIC DNA]</scope>
    <source>
        <strain evidence="2">214</strain>
    </source>
</reference>
<feature type="compositionally biased region" description="Basic residues" evidence="1">
    <location>
        <begin position="1"/>
        <end position="11"/>
    </location>
</feature>
<dbReference type="GO" id="GO:0045505">
    <property type="term" value="F:dynein intermediate chain binding"/>
    <property type="evidence" value="ECO:0007669"/>
    <property type="project" value="TreeGrafter"/>
</dbReference>
<dbReference type="SMART" id="SM01375">
    <property type="entry name" value="Dynein_light"/>
    <property type="match status" value="1"/>
</dbReference>
<evidence type="ECO:0000256" key="1">
    <source>
        <dbReference type="SAM" id="MobiDB-lite"/>
    </source>
</evidence>
<dbReference type="PANTHER" id="PTHR11886:SF80">
    <property type="entry name" value="OS01G0555600 PROTEIN"/>
    <property type="match status" value="1"/>
</dbReference>
<keyword evidence="3" id="KW-1185">Reference proteome</keyword>
<dbReference type="EMBL" id="BPVZ01000040">
    <property type="protein sequence ID" value="GKV14166.1"/>
    <property type="molecule type" value="Genomic_DNA"/>
</dbReference>
<accession>A0AAV5JN34</accession>
<dbReference type="Pfam" id="PF01221">
    <property type="entry name" value="Dynein_light"/>
    <property type="match status" value="1"/>
</dbReference>